<dbReference type="AlphaFoldDB" id="A0A375AFC1"/>
<evidence type="ECO:0000313" key="1">
    <source>
        <dbReference type="EMBL" id="SLM64780.1"/>
    </source>
</evidence>
<dbReference type="KEGG" id="daq:DAQ1742_04011"/>
<evidence type="ECO:0000313" key="2">
    <source>
        <dbReference type="Proteomes" id="UP000294820"/>
    </source>
</evidence>
<protein>
    <submittedName>
        <fullName evidence="1">Uncharacterized protein</fullName>
    </submittedName>
</protein>
<sequence>MMTLDVSIMTFLPSIGRVFLNVRNGLGIFRNLQQDKNEPGS</sequence>
<dbReference type="Proteomes" id="UP000294820">
    <property type="component" value="Chromosome 1"/>
</dbReference>
<accession>A0A375AFC1</accession>
<dbReference type="EMBL" id="LT615367">
    <property type="protein sequence ID" value="SLM64780.1"/>
    <property type="molecule type" value="Genomic_DNA"/>
</dbReference>
<organism evidence="1 2">
    <name type="scientific">Dickeya aquatica</name>
    <dbReference type="NCBI Taxonomy" id="1401087"/>
    <lineage>
        <taxon>Bacteria</taxon>
        <taxon>Pseudomonadati</taxon>
        <taxon>Pseudomonadota</taxon>
        <taxon>Gammaproteobacteria</taxon>
        <taxon>Enterobacterales</taxon>
        <taxon>Pectobacteriaceae</taxon>
        <taxon>Dickeya</taxon>
    </lineage>
</organism>
<name>A0A375AFC1_9GAMM</name>
<keyword evidence="2" id="KW-1185">Reference proteome</keyword>
<gene>
    <name evidence="1" type="ORF">DAQ1742_04011</name>
</gene>
<reference evidence="1 2" key="1">
    <citation type="submission" date="2016-09" db="EMBL/GenBank/DDBJ databases">
        <authorList>
            <person name="Reverchon S."/>
            <person name="Nasser W."/>
            <person name="Leonard S."/>
            <person name="Brochier C."/>
            <person name="Duprey A."/>
        </authorList>
    </citation>
    <scope>NUCLEOTIDE SEQUENCE [LARGE SCALE GENOMIC DNA]</scope>
    <source>
        <strain evidence="1 2">174/2</strain>
    </source>
</reference>
<proteinExistence type="predicted"/>